<dbReference type="PATRIC" id="fig|1339280.3.peg.4837"/>
<dbReference type="RefSeq" id="WP_032571891.1">
    <property type="nucleotide sequence ID" value="NZ_JGDM01000183.1"/>
</dbReference>
<dbReference type="Proteomes" id="UP000022272">
    <property type="component" value="Unassembled WGS sequence"/>
</dbReference>
<name>A0A015ZBP7_BACFG</name>
<dbReference type="InterPro" id="IPR025462">
    <property type="entry name" value="DUF4313"/>
</dbReference>
<dbReference type="EMBL" id="JGDM01000183">
    <property type="protein sequence ID" value="EXZ41767.1"/>
    <property type="molecule type" value="Genomic_DNA"/>
</dbReference>
<comment type="caution">
    <text evidence="1">The sequence shown here is derived from an EMBL/GenBank/DDBJ whole genome shotgun (WGS) entry which is preliminary data.</text>
</comment>
<gene>
    <name evidence="1" type="ORF">M076_5096</name>
</gene>
<proteinExistence type="predicted"/>
<evidence type="ECO:0000313" key="2">
    <source>
        <dbReference type="Proteomes" id="UP000022272"/>
    </source>
</evidence>
<evidence type="ECO:0000313" key="1">
    <source>
        <dbReference type="EMBL" id="EXZ41767.1"/>
    </source>
</evidence>
<dbReference type="Pfam" id="PF14190">
    <property type="entry name" value="DUF4313"/>
    <property type="match status" value="1"/>
</dbReference>
<sequence>MEIQFAIVRSENREYLCYKAGEAYVDASNPMIAFTAGEDEFEIVEPDSSFRQKEYEFRGERYYLVPRFYRNGWLALILVMVEDEDEYIVLSVNLEEMDALGLPDRTFIDVNNYPDALDFLVENRLATDSGYKRRSGFVESPMAMLTLPLLYQHNPQIFQKANIEPFGEECF</sequence>
<reference evidence="1 2" key="1">
    <citation type="submission" date="2014-02" db="EMBL/GenBank/DDBJ databases">
        <authorList>
            <person name="Sears C."/>
            <person name="Carroll K."/>
            <person name="Sack B.R."/>
            <person name="Qadri F."/>
            <person name="Myers L.L."/>
            <person name="Chung G.-T."/>
            <person name="Escheverria P."/>
            <person name="Fraser C.M."/>
            <person name="Sadzewicz L."/>
            <person name="Shefchek K.A."/>
            <person name="Tallon L."/>
            <person name="Das S.P."/>
            <person name="Daugherty S."/>
            <person name="Mongodin E.F."/>
        </authorList>
    </citation>
    <scope>NUCLEOTIDE SEQUENCE [LARGE SCALE GENOMIC DNA]</scope>
    <source>
        <strain evidence="1 2">2-F-2 #4</strain>
    </source>
</reference>
<protein>
    <recommendedName>
        <fullName evidence="3">DUF4313 domain-containing protein</fullName>
    </recommendedName>
</protein>
<dbReference type="AlphaFoldDB" id="A0A015ZBP7"/>
<evidence type="ECO:0008006" key="3">
    <source>
        <dbReference type="Google" id="ProtNLM"/>
    </source>
</evidence>
<accession>A0A015ZBP7</accession>
<organism evidence="1 2">
    <name type="scientific">Bacteroides fragilis str. 2-F-2 #4</name>
    <dbReference type="NCBI Taxonomy" id="1339280"/>
    <lineage>
        <taxon>Bacteria</taxon>
        <taxon>Pseudomonadati</taxon>
        <taxon>Bacteroidota</taxon>
        <taxon>Bacteroidia</taxon>
        <taxon>Bacteroidales</taxon>
        <taxon>Bacteroidaceae</taxon>
        <taxon>Bacteroides</taxon>
    </lineage>
</organism>